<feature type="region of interest" description="Disordered" evidence="1">
    <location>
        <begin position="35"/>
        <end position="168"/>
    </location>
</feature>
<dbReference type="OrthoDB" id="5334244at2759"/>
<protein>
    <submittedName>
        <fullName evidence="2">Uncharacterized protein</fullName>
    </submittedName>
</protein>
<proteinExistence type="predicted"/>
<name>A0A1L9RWB8_ASPWE</name>
<keyword evidence="3" id="KW-1185">Reference proteome</keyword>
<feature type="compositionally biased region" description="Polar residues" evidence="1">
    <location>
        <begin position="105"/>
        <end position="123"/>
    </location>
</feature>
<dbReference type="EMBL" id="KV878210">
    <property type="protein sequence ID" value="OJJ39174.1"/>
    <property type="molecule type" value="Genomic_DNA"/>
</dbReference>
<dbReference type="Proteomes" id="UP000184383">
    <property type="component" value="Unassembled WGS sequence"/>
</dbReference>
<feature type="compositionally biased region" description="Low complexity" evidence="1">
    <location>
        <begin position="70"/>
        <end position="87"/>
    </location>
</feature>
<feature type="compositionally biased region" description="Polar residues" evidence="1">
    <location>
        <begin position="46"/>
        <end position="56"/>
    </location>
</feature>
<evidence type="ECO:0000256" key="1">
    <source>
        <dbReference type="SAM" id="MobiDB-lite"/>
    </source>
</evidence>
<dbReference type="AlphaFoldDB" id="A0A1L9RWB8"/>
<evidence type="ECO:0000313" key="3">
    <source>
        <dbReference type="Proteomes" id="UP000184383"/>
    </source>
</evidence>
<dbReference type="VEuPathDB" id="FungiDB:ASPWEDRAFT_169033"/>
<accession>A0A1L9RWB8</accession>
<gene>
    <name evidence="2" type="ORF">ASPWEDRAFT_169033</name>
</gene>
<dbReference type="RefSeq" id="XP_040692850.1">
    <property type="nucleotide sequence ID" value="XM_040830386.1"/>
</dbReference>
<feature type="compositionally biased region" description="Basic and acidic residues" evidence="1">
    <location>
        <begin position="130"/>
        <end position="148"/>
    </location>
</feature>
<feature type="compositionally biased region" description="Basic and acidic residues" evidence="1">
    <location>
        <begin position="88"/>
        <end position="100"/>
    </location>
</feature>
<evidence type="ECO:0000313" key="2">
    <source>
        <dbReference type="EMBL" id="OJJ39174.1"/>
    </source>
</evidence>
<sequence>MTSIIRIQPLRRATNLTIPLIHRVPISHSPWRRYAHSSYGGEGEQKSQGPGNNPTRNIEHPGPPPPDVGQKSSSSSSQSTASTPKSSAPKEPEPAEERPIETTPSNNARPTLSDARQSPNVDENGNPRPDVPEDVKQHNAEVENRYDRSYNQIADEGKIQRGSWTGNS</sequence>
<organism evidence="2 3">
    <name type="scientific">Aspergillus wentii DTO 134E9</name>
    <dbReference type="NCBI Taxonomy" id="1073089"/>
    <lineage>
        <taxon>Eukaryota</taxon>
        <taxon>Fungi</taxon>
        <taxon>Dikarya</taxon>
        <taxon>Ascomycota</taxon>
        <taxon>Pezizomycotina</taxon>
        <taxon>Eurotiomycetes</taxon>
        <taxon>Eurotiomycetidae</taxon>
        <taxon>Eurotiales</taxon>
        <taxon>Aspergillaceae</taxon>
        <taxon>Aspergillus</taxon>
        <taxon>Aspergillus subgen. Cremei</taxon>
    </lineage>
</organism>
<dbReference type="GeneID" id="63746234"/>
<reference evidence="3" key="1">
    <citation type="journal article" date="2017" name="Genome Biol.">
        <title>Comparative genomics reveals high biological diversity and specific adaptations in the industrially and medically important fungal genus Aspergillus.</title>
        <authorList>
            <person name="de Vries R.P."/>
            <person name="Riley R."/>
            <person name="Wiebenga A."/>
            <person name="Aguilar-Osorio G."/>
            <person name="Amillis S."/>
            <person name="Uchima C.A."/>
            <person name="Anderluh G."/>
            <person name="Asadollahi M."/>
            <person name="Askin M."/>
            <person name="Barry K."/>
            <person name="Battaglia E."/>
            <person name="Bayram O."/>
            <person name="Benocci T."/>
            <person name="Braus-Stromeyer S.A."/>
            <person name="Caldana C."/>
            <person name="Canovas D."/>
            <person name="Cerqueira G.C."/>
            <person name="Chen F."/>
            <person name="Chen W."/>
            <person name="Choi C."/>
            <person name="Clum A."/>
            <person name="Dos Santos R.A."/>
            <person name="Damasio A.R."/>
            <person name="Diallinas G."/>
            <person name="Emri T."/>
            <person name="Fekete E."/>
            <person name="Flipphi M."/>
            <person name="Freyberg S."/>
            <person name="Gallo A."/>
            <person name="Gournas C."/>
            <person name="Habgood R."/>
            <person name="Hainaut M."/>
            <person name="Harispe M.L."/>
            <person name="Henrissat B."/>
            <person name="Hilden K.S."/>
            <person name="Hope R."/>
            <person name="Hossain A."/>
            <person name="Karabika E."/>
            <person name="Karaffa L."/>
            <person name="Karanyi Z."/>
            <person name="Krasevec N."/>
            <person name="Kuo A."/>
            <person name="Kusch H."/>
            <person name="LaButti K."/>
            <person name="Lagendijk E.L."/>
            <person name="Lapidus A."/>
            <person name="Levasseur A."/>
            <person name="Lindquist E."/>
            <person name="Lipzen A."/>
            <person name="Logrieco A.F."/>
            <person name="MacCabe A."/>
            <person name="Maekelae M.R."/>
            <person name="Malavazi I."/>
            <person name="Melin P."/>
            <person name="Meyer V."/>
            <person name="Mielnichuk N."/>
            <person name="Miskei M."/>
            <person name="Molnar A.P."/>
            <person name="Mule G."/>
            <person name="Ngan C.Y."/>
            <person name="Orejas M."/>
            <person name="Orosz E."/>
            <person name="Ouedraogo J.P."/>
            <person name="Overkamp K.M."/>
            <person name="Park H.-S."/>
            <person name="Perrone G."/>
            <person name="Piumi F."/>
            <person name="Punt P.J."/>
            <person name="Ram A.F."/>
            <person name="Ramon A."/>
            <person name="Rauscher S."/>
            <person name="Record E."/>
            <person name="Riano-Pachon D.M."/>
            <person name="Robert V."/>
            <person name="Roehrig J."/>
            <person name="Ruller R."/>
            <person name="Salamov A."/>
            <person name="Salih N.S."/>
            <person name="Samson R.A."/>
            <person name="Sandor E."/>
            <person name="Sanguinetti M."/>
            <person name="Schuetze T."/>
            <person name="Sepcic K."/>
            <person name="Shelest E."/>
            <person name="Sherlock G."/>
            <person name="Sophianopoulou V."/>
            <person name="Squina F.M."/>
            <person name="Sun H."/>
            <person name="Susca A."/>
            <person name="Todd R.B."/>
            <person name="Tsang A."/>
            <person name="Unkles S.E."/>
            <person name="van de Wiele N."/>
            <person name="van Rossen-Uffink D."/>
            <person name="Oliveira J.V."/>
            <person name="Vesth T.C."/>
            <person name="Visser J."/>
            <person name="Yu J.-H."/>
            <person name="Zhou M."/>
            <person name="Andersen M.R."/>
            <person name="Archer D.B."/>
            <person name="Baker S.E."/>
            <person name="Benoit I."/>
            <person name="Brakhage A.A."/>
            <person name="Braus G.H."/>
            <person name="Fischer R."/>
            <person name="Frisvad J.C."/>
            <person name="Goldman G.H."/>
            <person name="Houbraken J."/>
            <person name="Oakley B."/>
            <person name="Pocsi I."/>
            <person name="Scazzocchio C."/>
            <person name="Seiboth B."/>
            <person name="vanKuyk P.A."/>
            <person name="Wortman J."/>
            <person name="Dyer P.S."/>
            <person name="Grigoriev I.V."/>
        </authorList>
    </citation>
    <scope>NUCLEOTIDE SEQUENCE [LARGE SCALE GENOMIC DNA]</scope>
    <source>
        <strain evidence="3">DTO 134E9</strain>
    </source>
</reference>